<dbReference type="RefSeq" id="WP_326847571.1">
    <property type="nucleotide sequence ID" value="NZ_WBOF01000007.1"/>
</dbReference>
<evidence type="ECO:0000313" key="1">
    <source>
        <dbReference type="EMBL" id="MQS17864.1"/>
    </source>
</evidence>
<gene>
    <name evidence="1" type="ORF">F7Q99_38185</name>
</gene>
<dbReference type="EMBL" id="WBOF01000007">
    <property type="protein sequence ID" value="MQS17864.1"/>
    <property type="molecule type" value="Genomic_DNA"/>
</dbReference>
<dbReference type="AlphaFoldDB" id="A0A6N7L5Y2"/>
<dbReference type="Proteomes" id="UP000450000">
    <property type="component" value="Unassembled WGS sequence"/>
</dbReference>
<protein>
    <submittedName>
        <fullName evidence="1">DUF3800 domain-containing protein</fullName>
    </submittedName>
</protein>
<reference evidence="1 2" key="1">
    <citation type="submission" date="2019-09" db="EMBL/GenBank/DDBJ databases">
        <title>Genome Sequences of Streptomyces kaniharaensis ATCC 21070.</title>
        <authorList>
            <person name="Zhu W."/>
            <person name="De Crecy-Lagard V."/>
            <person name="Richards N.G."/>
        </authorList>
    </citation>
    <scope>NUCLEOTIDE SEQUENCE [LARGE SCALE GENOMIC DNA]</scope>
    <source>
        <strain evidence="1 2">SF-557</strain>
    </source>
</reference>
<comment type="caution">
    <text evidence="1">The sequence shown here is derived from an EMBL/GenBank/DDBJ whole genome shotgun (WGS) entry which is preliminary data.</text>
</comment>
<organism evidence="1 2">
    <name type="scientific">Streptomyces kaniharaensis</name>
    <dbReference type="NCBI Taxonomy" id="212423"/>
    <lineage>
        <taxon>Bacteria</taxon>
        <taxon>Bacillati</taxon>
        <taxon>Actinomycetota</taxon>
        <taxon>Actinomycetes</taxon>
        <taxon>Kitasatosporales</taxon>
        <taxon>Streptomycetaceae</taxon>
        <taxon>Streptomyces</taxon>
    </lineage>
</organism>
<keyword evidence="2" id="KW-1185">Reference proteome</keyword>
<accession>A0A6N7L5Y2</accession>
<proteinExistence type="predicted"/>
<name>A0A6N7L5Y2_9ACTN</name>
<dbReference type="Pfam" id="PF12686">
    <property type="entry name" value="DUF3800"/>
    <property type="match status" value="1"/>
</dbReference>
<evidence type="ECO:0000313" key="2">
    <source>
        <dbReference type="Proteomes" id="UP000450000"/>
    </source>
</evidence>
<dbReference type="InterPro" id="IPR024524">
    <property type="entry name" value="DUF3800"/>
</dbReference>
<sequence length="255" mass="28310">MYLCYVDDSGSDRIRTLTGLLVPASSWGDLLHCWLEGRREVESEWGVPKNTELHAVKLVKGRGQFCSTPEQEARFHKRSRIAAHEMLLKRLARCENLTVTTVACRTSVLPDVYTCFVEHLEEWAAARYTHVMVVLDGNPGPADTDGLSAQEASEAWRHAVRNAAPYRGVHRGLPLASRRVLEDPIMQDSAHSQLIQAADMVAYAAYHHLACGDPGLWPKLTPIGAMSRSYRRLAPRWAGDPADEGIVWKDALGGS</sequence>